<accession>A0A9W9ELJ5</accession>
<protein>
    <recommendedName>
        <fullName evidence="2">Beta-glucuronidase C-terminal domain-containing protein</fullName>
    </recommendedName>
</protein>
<dbReference type="EMBL" id="JAPMSZ010000011">
    <property type="protein sequence ID" value="KAJ5083921.1"/>
    <property type="molecule type" value="Genomic_DNA"/>
</dbReference>
<feature type="domain" description="Beta-glucuronidase C-terminal" evidence="2">
    <location>
        <begin position="396"/>
        <end position="505"/>
    </location>
</feature>
<dbReference type="Gene3D" id="2.60.40.1180">
    <property type="entry name" value="Golgi alpha-mannosidase II"/>
    <property type="match status" value="1"/>
</dbReference>
<organism evidence="3 4">
    <name type="scientific">Penicillium alfredii</name>
    <dbReference type="NCBI Taxonomy" id="1506179"/>
    <lineage>
        <taxon>Eukaryota</taxon>
        <taxon>Fungi</taxon>
        <taxon>Dikarya</taxon>
        <taxon>Ascomycota</taxon>
        <taxon>Pezizomycotina</taxon>
        <taxon>Eurotiomycetes</taxon>
        <taxon>Eurotiomycetidae</taxon>
        <taxon>Eurotiales</taxon>
        <taxon>Aspergillaceae</taxon>
        <taxon>Penicillium</taxon>
    </lineage>
</organism>
<reference evidence="3" key="1">
    <citation type="submission" date="2022-11" db="EMBL/GenBank/DDBJ databases">
        <authorList>
            <person name="Petersen C."/>
        </authorList>
    </citation>
    <scope>NUCLEOTIDE SEQUENCE</scope>
    <source>
        <strain evidence="3">IBT 34128</strain>
    </source>
</reference>
<dbReference type="Pfam" id="PF16862">
    <property type="entry name" value="Glyco_hydro_79C"/>
    <property type="match status" value="1"/>
</dbReference>
<dbReference type="OrthoDB" id="2796951at2759"/>
<dbReference type="InterPro" id="IPR052974">
    <property type="entry name" value="GH79_Enzymes"/>
</dbReference>
<dbReference type="InterPro" id="IPR031728">
    <property type="entry name" value="GlcAase_C"/>
</dbReference>
<dbReference type="GeneID" id="81398194"/>
<keyword evidence="1" id="KW-0732">Signal</keyword>
<dbReference type="AlphaFoldDB" id="A0A9W9ELJ5"/>
<dbReference type="PANTHER" id="PTHR36183:SF2">
    <property type="entry name" value="BETA-GLUCURONIDASE C-TERMINAL DOMAIN-CONTAINING PROTEIN"/>
    <property type="match status" value="1"/>
</dbReference>
<dbReference type="Proteomes" id="UP001141434">
    <property type="component" value="Unassembled WGS sequence"/>
</dbReference>
<feature type="chain" id="PRO_5040995411" description="Beta-glucuronidase C-terminal domain-containing protein" evidence="1">
    <location>
        <begin position="16"/>
        <end position="508"/>
    </location>
</feature>
<feature type="signal peptide" evidence="1">
    <location>
        <begin position="1"/>
        <end position="15"/>
    </location>
</feature>
<proteinExistence type="predicted"/>
<evidence type="ECO:0000313" key="3">
    <source>
        <dbReference type="EMBL" id="KAJ5083921.1"/>
    </source>
</evidence>
<evidence type="ECO:0000256" key="1">
    <source>
        <dbReference type="SAM" id="SignalP"/>
    </source>
</evidence>
<dbReference type="InterPro" id="IPR013780">
    <property type="entry name" value="Glyco_hydro_b"/>
</dbReference>
<comment type="caution">
    <text evidence="3">The sequence shown here is derived from an EMBL/GenBank/DDBJ whole genome shotgun (WGS) entry which is preliminary data.</text>
</comment>
<dbReference type="SUPFAM" id="SSF51445">
    <property type="entry name" value="(Trans)glycosidases"/>
    <property type="match status" value="1"/>
</dbReference>
<keyword evidence="4" id="KW-1185">Reference proteome</keyword>
<dbReference type="RefSeq" id="XP_056507318.1">
    <property type="nucleotide sequence ID" value="XM_056659025.1"/>
</dbReference>
<gene>
    <name evidence="3" type="ORF">NUU61_008500</name>
</gene>
<dbReference type="Gene3D" id="3.20.20.80">
    <property type="entry name" value="Glycosidases"/>
    <property type="match status" value="1"/>
</dbReference>
<evidence type="ECO:0000313" key="4">
    <source>
        <dbReference type="Proteomes" id="UP001141434"/>
    </source>
</evidence>
<name>A0A9W9ELJ5_9EURO</name>
<dbReference type="PANTHER" id="PTHR36183">
    <property type="entry name" value="BETA-GLUCURONIDASE"/>
    <property type="match status" value="1"/>
</dbReference>
<sequence length="508" mass="55393">MRFSSAVALLPAASAISISPSATPTNATGPIALTFPGLAFEQASFYYYFGNKSHPNTFSQNLVKAIVDKTKTAPVVRVGGTSLDQSTYDPNLKEPVYLPNPNQGIPRNMKIGPSFFESFRNIPDAKYVVDIPWAKENLSNSLSFAQTAWKSVGSSNIYALEIGNEPDNYPGPDRPKGWTQKQFGEQWGKWSRAIADKLKIPVDGGMFQAVALASQTGKTNFPGGTPESWKIGDIFKAKLSDFTDRMKTVSMHYYQTKANEHTNVQADVMNHTAVVRGTGFIKDALKSLKPYKVPLFLGEVGSSMGNKTSGPMLGGVLGSALWQVDFSLYSMFLGVAGISMQSGALFEFSLWRPDYNKKPGAVLPAFYGQVFTAEFLGTHKDVSVANLDLNKSYLSAYAAYEGKTLARVAIVNLELWDGHADNKPKRPSQEIELGVPVGTEKVTVKRLASPMGGTALPSDQITWGGVEWTRKSNGKEHKVDDKGTEELTVKNKKVQVKVDASEAVMVFL</sequence>
<evidence type="ECO:0000259" key="2">
    <source>
        <dbReference type="Pfam" id="PF16862"/>
    </source>
</evidence>
<dbReference type="InterPro" id="IPR017853">
    <property type="entry name" value="GH"/>
</dbReference>
<reference evidence="3" key="2">
    <citation type="journal article" date="2023" name="IMA Fungus">
        <title>Comparative genomic study of the Penicillium genus elucidates a diverse pangenome and 15 lateral gene transfer events.</title>
        <authorList>
            <person name="Petersen C."/>
            <person name="Sorensen T."/>
            <person name="Nielsen M.R."/>
            <person name="Sondergaard T.E."/>
            <person name="Sorensen J.L."/>
            <person name="Fitzpatrick D.A."/>
            <person name="Frisvad J.C."/>
            <person name="Nielsen K.L."/>
        </authorList>
    </citation>
    <scope>NUCLEOTIDE SEQUENCE</scope>
    <source>
        <strain evidence="3">IBT 34128</strain>
    </source>
</reference>